<evidence type="ECO:0000259" key="7">
    <source>
        <dbReference type="Pfam" id="PF17389"/>
    </source>
</evidence>
<feature type="domain" description="Alpha-L-rhamnosidase six-hairpin glycosidase" evidence="7">
    <location>
        <begin position="486"/>
        <end position="832"/>
    </location>
</feature>
<evidence type="ECO:0000259" key="5">
    <source>
        <dbReference type="Pfam" id="PF05592"/>
    </source>
</evidence>
<dbReference type="Gene3D" id="2.60.40.10">
    <property type="entry name" value="Immunoglobulins"/>
    <property type="match status" value="1"/>
</dbReference>
<dbReference type="Pfam" id="PF17389">
    <property type="entry name" value="Bac_rhamnosid6H"/>
    <property type="match status" value="1"/>
</dbReference>
<evidence type="ECO:0000256" key="1">
    <source>
        <dbReference type="ARBA" id="ARBA00001445"/>
    </source>
</evidence>
<gene>
    <name evidence="9" type="ORF">ACFQY0_00470</name>
</gene>
<dbReference type="Gene3D" id="1.50.10.10">
    <property type="match status" value="1"/>
</dbReference>
<feature type="domain" description="Alpha-L-rhamnosidase C-terminal" evidence="8">
    <location>
        <begin position="835"/>
        <end position="913"/>
    </location>
</feature>
<dbReference type="Gene3D" id="2.60.420.10">
    <property type="entry name" value="Maltose phosphorylase, domain 3"/>
    <property type="match status" value="1"/>
</dbReference>
<dbReference type="PANTHER" id="PTHR33307">
    <property type="entry name" value="ALPHA-RHAMNOSIDASE (EUROFUNG)"/>
    <property type="match status" value="1"/>
</dbReference>
<comment type="caution">
    <text evidence="9">The sequence shown here is derived from an EMBL/GenBank/DDBJ whole genome shotgun (WGS) entry which is preliminary data.</text>
</comment>
<dbReference type="InterPro" id="IPR012341">
    <property type="entry name" value="6hp_glycosidase-like_sf"/>
</dbReference>
<dbReference type="InterPro" id="IPR013783">
    <property type="entry name" value="Ig-like_fold"/>
</dbReference>
<dbReference type="SUPFAM" id="SSF48208">
    <property type="entry name" value="Six-hairpin glycosidases"/>
    <property type="match status" value="1"/>
</dbReference>
<feature type="chain" id="PRO_5047540788" description="alpha-L-rhamnosidase" evidence="4">
    <location>
        <begin position="20"/>
        <end position="934"/>
    </location>
</feature>
<feature type="domain" description="Alpha-L-rhamnosidase concanavalin-like" evidence="5">
    <location>
        <begin position="378"/>
        <end position="479"/>
    </location>
</feature>
<evidence type="ECO:0000256" key="2">
    <source>
        <dbReference type="ARBA" id="ARBA00012652"/>
    </source>
</evidence>
<dbReference type="Pfam" id="PF08531">
    <property type="entry name" value="Bac_rhamnosid_N"/>
    <property type="match status" value="1"/>
</dbReference>
<accession>A0ABW2L1T2</accession>
<dbReference type="InterPro" id="IPR013737">
    <property type="entry name" value="Bac_rhamnosid_N"/>
</dbReference>
<dbReference type="PANTHER" id="PTHR33307:SF6">
    <property type="entry name" value="ALPHA-RHAMNOSIDASE (EUROFUNG)-RELATED"/>
    <property type="match status" value="1"/>
</dbReference>
<reference evidence="10" key="1">
    <citation type="journal article" date="2019" name="Int. J. Syst. Evol. Microbiol.">
        <title>The Global Catalogue of Microorganisms (GCM) 10K type strain sequencing project: providing services to taxonomists for standard genome sequencing and annotation.</title>
        <authorList>
            <consortium name="The Broad Institute Genomics Platform"/>
            <consortium name="The Broad Institute Genome Sequencing Center for Infectious Disease"/>
            <person name="Wu L."/>
            <person name="Ma J."/>
        </authorList>
    </citation>
    <scope>NUCLEOTIDE SEQUENCE [LARGE SCALE GENOMIC DNA]</scope>
    <source>
        <strain evidence="10">CGMCC 4.1467</strain>
    </source>
</reference>
<dbReference type="Pfam" id="PF25788">
    <property type="entry name" value="Ig_Rha78A_N"/>
    <property type="match status" value="1"/>
</dbReference>
<keyword evidence="3 9" id="KW-0378">Hydrolase</keyword>
<dbReference type="EMBL" id="JBHTBS010000001">
    <property type="protein sequence ID" value="MFC7335633.1"/>
    <property type="molecule type" value="Genomic_DNA"/>
</dbReference>
<dbReference type="GO" id="GO:0016787">
    <property type="term" value="F:hydrolase activity"/>
    <property type="evidence" value="ECO:0007669"/>
    <property type="project" value="UniProtKB-KW"/>
</dbReference>
<name>A0ABW2L1T2_9BACT</name>
<dbReference type="Proteomes" id="UP001596472">
    <property type="component" value="Unassembled WGS sequence"/>
</dbReference>
<evidence type="ECO:0000259" key="6">
    <source>
        <dbReference type="Pfam" id="PF08531"/>
    </source>
</evidence>
<evidence type="ECO:0000256" key="4">
    <source>
        <dbReference type="SAM" id="SignalP"/>
    </source>
</evidence>
<evidence type="ECO:0000256" key="3">
    <source>
        <dbReference type="ARBA" id="ARBA00022801"/>
    </source>
</evidence>
<feature type="signal peptide" evidence="4">
    <location>
        <begin position="1"/>
        <end position="19"/>
    </location>
</feature>
<comment type="catalytic activity">
    <reaction evidence="1">
        <text>Hydrolysis of terminal non-reducing alpha-L-rhamnose residues in alpha-L-rhamnosides.</text>
        <dbReference type="EC" id="3.2.1.40"/>
    </reaction>
</comment>
<keyword evidence="10" id="KW-1185">Reference proteome</keyword>
<dbReference type="InterPro" id="IPR008902">
    <property type="entry name" value="Rhamnosid_concanavalin"/>
</dbReference>
<organism evidence="9 10">
    <name type="scientific">Haloferula chungangensis</name>
    <dbReference type="NCBI Taxonomy" id="1048331"/>
    <lineage>
        <taxon>Bacteria</taxon>
        <taxon>Pseudomonadati</taxon>
        <taxon>Verrucomicrobiota</taxon>
        <taxon>Verrucomicrobiia</taxon>
        <taxon>Verrucomicrobiales</taxon>
        <taxon>Verrucomicrobiaceae</taxon>
        <taxon>Haloferula</taxon>
    </lineage>
</organism>
<keyword evidence="4" id="KW-0732">Signal</keyword>
<dbReference type="PIRSF" id="PIRSF010631">
    <property type="entry name" value="A-rhamnsds"/>
    <property type="match status" value="1"/>
</dbReference>
<dbReference type="InterPro" id="IPR016007">
    <property type="entry name" value="Alpha_rhamnosid"/>
</dbReference>
<feature type="domain" description="Bacterial alpha-L-rhamnosidase N-terminal" evidence="6">
    <location>
        <begin position="169"/>
        <end position="327"/>
    </location>
</feature>
<evidence type="ECO:0000259" key="8">
    <source>
        <dbReference type="Pfam" id="PF17390"/>
    </source>
</evidence>
<dbReference type="InterPro" id="IPR008928">
    <property type="entry name" value="6-hairpin_glycosidase_sf"/>
</dbReference>
<evidence type="ECO:0000313" key="10">
    <source>
        <dbReference type="Proteomes" id="UP001596472"/>
    </source>
</evidence>
<dbReference type="EC" id="3.2.1.40" evidence="2"/>
<sequence>MIFRLALIPILATSLNAFTVTGLQVEHQSNPVGLDDSHPRFQWQIAGETPGLSQSAYQIVVGTSAESISGDSGDLWDSGKVASSASHVTYAGKDLPSTAYIFWKVRTWNTSDEVSPWSETQKYITALIGSDPTAPWISFKDDIPFHKEAKKLHLPAPRYYRKSVKTDRKITKAIAYASALGIYELHLNGKRVGDTYFAPGWTNYHKRAYYNTYDLTSQLQGNTNTLGAIVADGWYAGYVAYGKLVGYGPYKTGRNTYGKTPALMVQLELTYDDGSKETVTTDPTWKVTTGPEYEADFLMGESYDARKELGAWSTNGYDDSAWQSAILAKDNGSHKHVFIDRFSKEEKEFGFVKPPVLQAYPAQPVRITEELPSKSVTKREDGKYIFDLGQNIAGLIRLKVTGESGQKLTIRYGEVLHPDGRLMTENLRQARSTDTYICKGDPKGETWTPRFTSHGFRYIEVSGLTEKPSTSMVTGLVMHSDTPFSSGFECSDPSVTQVYKNAVWTQRGNWIDLPTDCPQRDERMGWTGDAQIYAASAAYHADVAAFFKKWLRELEDDMTPEGYYPSYAPYPVGHGGAIHGTAWSDAGIIVPHSIWKATGNPDFFVNHWPAMTQYMEARKKHDPELQGTAFGAPWGDWLNVNDPTPHEYVDLCYFALVCKQMAAMAEAQSLNNEAQKYTDWLETLRKNFRANHLQADGSIKPTSQSAYVLALDCGLLTDEQERKTAGAHLAKHLQSKSGPTNTGMTTGFLGTKPLLPVLTDTGNLDLAVKLIQSRKFPSWGYEVKNGATTIWERWNSYTEEHGFGGADGKMNAAMNSFSHYAFGAVTEWMMSTLAGIAPAEPGYSKILLHPHFPSKEASDETDTISWVKAYHDSPHGRISVSWKRDGNDALVYEATIPPNTTAELILPESSPWKSENPARVSETLLPGTHRIVVK</sequence>
<evidence type="ECO:0000313" key="9">
    <source>
        <dbReference type="EMBL" id="MFC7335633.1"/>
    </source>
</evidence>
<proteinExistence type="predicted"/>
<dbReference type="InterPro" id="IPR035396">
    <property type="entry name" value="Bac_rhamnosid6H"/>
</dbReference>
<dbReference type="Pfam" id="PF17390">
    <property type="entry name" value="Bac_rhamnosid_C"/>
    <property type="match status" value="1"/>
</dbReference>
<dbReference type="Gene3D" id="2.60.120.260">
    <property type="entry name" value="Galactose-binding domain-like"/>
    <property type="match status" value="2"/>
</dbReference>
<dbReference type="RefSeq" id="WP_379707939.1">
    <property type="nucleotide sequence ID" value="NZ_JBHTBS010000001.1"/>
</dbReference>
<dbReference type="Pfam" id="PF05592">
    <property type="entry name" value="Bac_rhamnosid"/>
    <property type="match status" value="1"/>
</dbReference>
<dbReference type="InterPro" id="IPR035398">
    <property type="entry name" value="Bac_rhamnosid_C"/>
</dbReference>
<protein>
    <recommendedName>
        <fullName evidence="2">alpha-L-rhamnosidase</fullName>
        <ecNumber evidence="2">3.2.1.40</ecNumber>
    </recommendedName>
</protein>